<comment type="subunit">
    <text evidence="5">Homodimer. Polymerizes to form a dynamic ring structure in a strictly GTP-dependent manner. Interacts directly with several other division proteins.</text>
</comment>
<keyword evidence="3 5" id="KW-0342">GTP-binding</keyword>
<dbReference type="InterPro" id="IPR037103">
    <property type="entry name" value="Tubulin/FtsZ-like_C"/>
</dbReference>
<dbReference type="Gene3D" id="3.30.1330.20">
    <property type="entry name" value="Tubulin/FtsZ, C-terminal domain"/>
    <property type="match status" value="1"/>
</dbReference>
<dbReference type="SUPFAM" id="SSF52490">
    <property type="entry name" value="Tubulin nucleotide-binding domain-like"/>
    <property type="match status" value="1"/>
</dbReference>
<feature type="binding site" evidence="5">
    <location>
        <begin position="18"/>
        <end position="22"/>
    </location>
    <ligand>
        <name>GTP</name>
        <dbReference type="ChEBI" id="CHEBI:37565"/>
    </ligand>
</feature>
<comment type="similarity">
    <text evidence="1 5 7">Belongs to the FtsZ family.</text>
</comment>
<dbReference type="GO" id="GO:0051301">
    <property type="term" value="P:cell division"/>
    <property type="evidence" value="ECO:0007669"/>
    <property type="project" value="UniProtKB-KW"/>
</dbReference>
<evidence type="ECO:0000256" key="1">
    <source>
        <dbReference type="ARBA" id="ARBA00009690"/>
    </source>
</evidence>
<evidence type="ECO:0000256" key="6">
    <source>
        <dbReference type="NCBIfam" id="TIGR00065"/>
    </source>
</evidence>
<evidence type="ECO:0000256" key="4">
    <source>
        <dbReference type="ARBA" id="ARBA00023210"/>
    </source>
</evidence>
<evidence type="ECO:0000259" key="10">
    <source>
        <dbReference type="SMART" id="SM00865"/>
    </source>
</evidence>
<feature type="compositionally biased region" description="Pro residues" evidence="8">
    <location>
        <begin position="336"/>
        <end position="347"/>
    </location>
</feature>
<dbReference type="Proteomes" id="UP001596058">
    <property type="component" value="Unassembled WGS sequence"/>
</dbReference>
<proteinExistence type="inferred from homology"/>
<dbReference type="Gene3D" id="3.40.50.1440">
    <property type="entry name" value="Tubulin/FtsZ, GTPase domain"/>
    <property type="match status" value="1"/>
</dbReference>
<feature type="binding site" evidence="5">
    <location>
        <position position="140"/>
    </location>
    <ligand>
        <name>GTP</name>
        <dbReference type="ChEBI" id="CHEBI:37565"/>
    </ligand>
</feature>
<dbReference type="PRINTS" id="PR00423">
    <property type="entry name" value="CELLDVISFTSZ"/>
</dbReference>
<dbReference type="InterPro" id="IPR024757">
    <property type="entry name" value="FtsZ_C"/>
</dbReference>
<feature type="compositionally biased region" description="Low complexity" evidence="8">
    <location>
        <begin position="325"/>
        <end position="335"/>
    </location>
</feature>
<evidence type="ECO:0000259" key="9">
    <source>
        <dbReference type="SMART" id="SM00864"/>
    </source>
</evidence>
<keyword evidence="4 5" id="KW-0717">Septation</keyword>
<dbReference type="Pfam" id="PF12327">
    <property type="entry name" value="FtsZ_C"/>
    <property type="match status" value="1"/>
</dbReference>
<dbReference type="EMBL" id="JBHSPA010000057">
    <property type="protein sequence ID" value="MFC5830813.1"/>
    <property type="molecule type" value="Genomic_DNA"/>
</dbReference>
<comment type="subcellular location">
    <subcellularLocation>
        <location evidence="5">Cytoplasm</location>
    </subcellularLocation>
    <text evidence="5">Assembles at midcell at the inner surface of the cytoplasmic membrane.</text>
</comment>
<keyword evidence="5" id="KW-0963">Cytoplasm</keyword>
<gene>
    <name evidence="5 11" type="primary">ftsZ</name>
    <name evidence="11" type="ORF">ACFPZ3_43765</name>
</gene>
<dbReference type="SMART" id="SM00864">
    <property type="entry name" value="Tubulin"/>
    <property type="match status" value="1"/>
</dbReference>
<feature type="compositionally biased region" description="Pro residues" evidence="8">
    <location>
        <begin position="425"/>
        <end position="438"/>
    </location>
</feature>
<dbReference type="PANTHER" id="PTHR30314:SF3">
    <property type="entry name" value="MITOCHONDRIAL DIVISION PROTEIN FSZA"/>
    <property type="match status" value="1"/>
</dbReference>
<evidence type="ECO:0000256" key="8">
    <source>
        <dbReference type="SAM" id="MobiDB-lite"/>
    </source>
</evidence>
<feature type="domain" description="Tubulin/FtsZ 2-layer sandwich" evidence="10">
    <location>
        <begin position="204"/>
        <end position="321"/>
    </location>
</feature>
<dbReference type="SUPFAM" id="SSF55307">
    <property type="entry name" value="Tubulin C-terminal domain-like"/>
    <property type="match status" value="1"/>
</dbReference>
<protein>
    <recommendedName>
        <fullName evidence="5 6">Cell division protein FtsZ</fullName>
    </recommendedName>
</protein>
<dbReference type="InterPro" id="IPR045061">
    <property type="entry name" value="FtsZ/CetZ"/>
</dbReference>
<feature type="compositionally biased region" description="Basic and acidic residues" evidence="8">
    <location>
        <begin position="362"/>
        <end position="413"/>
    </location>
</feature>
<dbReference type="InterPro" id="IPR036525">
    <property type="entry name" value="Tubulin/FtsZ_GTPase_sf"/>
</dbReference>
<accession>A0ABW1D0T9</accession>
<dbReference type="PROSITE" id="PS01134">
    <property type="entry name" value="FTSZ_1"/>
    <property type="match status" value="1"/>
</dbReference>
<dbReference type="InterPro" id="IPR008280">
    <property type="entry name" value="Tub_FtsZ_C"/>
</dbReference>
<feature type="binding site" evidence="5">
    <location>
        <begin position="105"/>
        <end position="107"/>
    </location>
    <ligand>
        <name>GTP</name>
        <dbReference type="ChEBI" id="CHEBI:37565"/>
    </ligand>
</feature>
<dbReference type="InterPro" id="IPR018316">
    <property type="entry name" value="Tubulin/FtsZ_2-layer-sand-dom"/>
</dbReference>
<comment type="function">
    <text evidence="5 7">Essential cell division protein that forms a contractile ring structure (Z ring) at the future cell division site. The regulation of the ring assembly controls the timing and the location of cell division. One of the functions of the FtsZ ring is to recruit other cell division proteins to the septum to produce a new cell wall between the dividing cells. Binds GTP and shows GTPase activity.</text>
</comment>
<comment type="caution">
    <text evidence="11">The sequence shown here is derived from an EMBL/GenBank/DDBJ whole genome shotgun (WGS) entry which is preliminary data.</text>
</comment>
<dbReference type="PROSITE" id="PS01135">
    <property type="entry name" value="FTSZ_2"/>
    <property type="match status" value="1"/>
</dbReference>
<keyword evidence="5 7" id="KW-0132">Cell division</keyword>
<feature type="region of interest" description="Disordered" evidence="8">
    <location>
        <begin position="313"/>
        <end position="468"/>
    </location>
</feature>
<dbReference type="Pfam" id="PF00091">
    <property type="entry name" value="Tubulin"/>
    <property type="match status" value="1"/>
</dbReference>
<dbReference type="InterPro" id="IPR020805">
    <property type="entry name" value="Cell_div_FtsZ_CS"/>
</dbReference>
<feature type="compositionally biased region" description="Acidic residues" evidence="8">
    <location>
        <begin position="455"/>
        <end position="468"/>
    </location>
</feature>
<dbReference type="NCBIfam" id="TIGR00065">
    <property type="entry name" value="ftsZ"/>
    <property type="match status" value="1"/>
</dbReference>
<keyword evidence="5 7" id="KW-0131">Cell cycle</keyword>
<keyword evidence="2 5" id="KW-0547">Nucleotide-binding</keyword>
<evidence type="ECO:0000256" key="7">
    <source>
        <dbReference type="RuleBase" id="RU000631"/>
    </source>
</evidence>
<organism evidence="11 12">
    <name type="scientific">Nonomuraea insulae</name>
    <dbReference type="NCBI Taxonomy" id="1616787"/>
    <lineage>
        <taxon>Bacteria</taxon>
        <taxon>Bacillati</taxon>
        <taxon>Actinomycetota</taxon>
        <taxon>Actinomycetes</taxon>
        <taxon>Streptosporangiales</taxon>
        <taxon>Streptosporangiaceae</taxon>
        <taxon>Nonomuraea</taxon>
    </lineage>
</organism>
<dbReference type="HAMAP" id="MF_00909">
    <property type="entry name" value="FtsZ"/>
    <property type="match status" value="1"/>
</dbReference>
<evidence type="ECO:0000256" key="3">
    <source>
        <dbReference type="ARBA" id="ARBA00023134"/>
    </source>
</evidence>
<dbReference type="SMART" id="SM00865">
    <property type="entry name" value="Tubulin_C"/>
    <property type="match status" value="1"/>
</dbReference>
<dbReference type="PANTHER" id="PTHR30314">
    <property type="entry name" value="CELL DIVISION PROTEIN FTSZ-RELATED"/>
    <property type="match status" value="1"/>
</dbReference>
<evidence type="ECO:0000256" key="2">
    <source>
        <dbReference type="ARBA" id="ARBA00022741"/>
    </source>
</evidence>
<evidence type="ECO:0000313" key="12">
    <source>
        <dbReference type="Proteomes" id="UP001596058"/>
    </source>
</evidence>
<name>A0ABW1D0T9_9ACTN</name>
<dbReference type="InterPro" id="IPR000158">
    <property type="entry name" value="Cell_div_FtsZ"/>
</dbReference>
<feature type="binding site" evidence="5">
    <location>
        <position position="184"/>
    </location>
    <ligand>
        <name>GTP</name>
        <dbReference type="ChEBI" id="CHEBI:37565"/>
    </ligand>
</feature>
<evidence type="ECO:0000256" key="5">
    <source>
        <dbReference type="HAMAP-Rule" id="MF_00909"/>
    </source>
</evidence>
<feature type="compositionally biased region" description="Basic and acidic residues" evidence="8">
    <location>
        <begin position="445"/>
        <end position="454"/>
    </location>
</feature>
<dbReference type="InterPro" id="IPR003008">
    <property type="entry name" value="Tubulin_FtsZ_GTPase"/>
</dbReference>
<keyword evidence="12" id="KW-1185">Reference proteome</keyword>
<evidence type="ECO:0000313" key="11">
    <source>
        <dbReference type="EMBL" id="MFC5830813.1"/>
    </source>
</evidence>
<sequence length="468" mass="49080">MAAPQNYLAVIKVVGIGGGGVNAVNRMIEEGLKGVEFIAINTDAQALLMSDADVKLDVGRELTRGLGAGANPDVGRKAAEDHREEIEEVLKGADMVFVTAGEGGGTGTGGAPVVASIARSLGALTIGVVTRPFSFEGRRRASQAEAGIETLRDEVDTLIVIPNDRLLSISDRQVSVLDAFKAADQVLLSGVQGITDLITTPGLINLDFADVKSVMSGAGSALMGIGHARGDDRSVAAAEMAVSSPLLEASIDGAHGVLLSIAGGSDLGLFEINEAAQLVSMAAAPDANIIFGTVIDDALGDEVRVTVIAAGFDDVPGPTEKEAPRPAGRPAAAQPASPPPAAPPRPSVPSASVKSDPAPLRPEPRAEVRPEPRTEFRPEPRPEFRPEPRPEPRTEFRPEPVRPVEPVQDSRQDEPDDEPSGPVSIPRPAPEPANPPTPITSRMSEPPKRPRVIFEEQEEELDVPDFLK</sequence>
<feature type="binding site" evidence="5">
    <location>
        <position position="136"/>
    </location>
    <ligand>
        <name>GTP</name>
        <dbReference type="ChEBI" id="CHEBI:37565"/>
    </ligand>
</feature>
<dbReference type="RefSeq" id="WP_379520295.1">
    <property type="nucleotide sequence ID" value="NZ_JBHSPA010000057.1"/>
</dbReference>
<feature type="domain" description="Tubulin/FtsZ GTPase" evidence="9">
    <location>
        <begin position="10"/>
        <end position="202"/>
    </location>
</feature>
<reference evidence="12" key="1">
    <citation type="journal article" date="2019" name="Int. J. Syst. Evol. Microbiol.">
        <title>The Global Catalogue of Microorganisms (GCM) 10K type strain sequencing project: providing services to taxonomists for standard genome sequencing and annotation.</title>
        <authorList>
            <consortium name="The Broad Institute Genomics Platform"/>
            <consortium name="The Broad Institute Genome Sequencing Center for Infectious Disease"/>
            <person name="Wu L."/>
            <person name="Ma J."/>
        </authorList>
    </citation>
    <scope>NUCLEOTIDE SEQUENCE [LARGE SCALE GENOMIC DNA]</scope>
    <source>
        <strain evidence="12">CCUG 53903</strain>
    </source>
</reference>
<dbReference type="CDD" id="cd02201">
    <property type="entry name" value="FtsZ_type1"/>
    <property type="match status" value="1"/>
</dbReference>